<reference evidence="2" key="1">
    <citation type="journal article" date="2017" name="Nat. Ecol. Evol.">
        <title>Genome expansion and lineage-specific genetic innovations in the forest pathogenic fungi Armillaria.</title>
        <authorList>
            <person name="Sipos G."/>
            <person name="Prasanna A.N."/>
            <person name="Walter M.C."/>
            <person name="O'Connor E."/>
            <person name="Balint B."/>
            <person name="Krizsan K."/>
            <person name="Kiss B."/>
            <person name="Hess J."/>
            <person name="Varga T."/>
            <person name="Slot J."/>
            <person name="Riley R."/>
            <person name="Boka B."/>
            <person name="Rigling D."/>
            <person name="Barry K."/>
            <person name="Lee J."/>
            <person name="Mihaltcheva S."/>
            <person name="LaButti K."/>
            <person name="Lipzen A."/>
            <person name="Waldron R."/>
            <person name="Moloney N.M."/>
            <person name="Sperisen C."/>
            <person name="Kredics L."/>
            <person name="Vagvoelgyi C."/>
            <person name="Patrignani A."/>
            <person name="Fitzpatrick D."/>
            <person name="Nagy I."/>
            <person name="Doyle S."/>
            <person name="Anderson J.B."/>
            <person name="Grigoriev I.V."/>
            <person name="Gueldener U."/>
            <person name="Muensterkoetter M."/>
            <person name="Nagy L.G."/>
        </authorList>
    </citation>
    <scope>NUCLEOTIDE SEQUENCE [LARGE SCALE GENOMIC DNA]</scope>
    <source>
        <strain evidence="2">28-4</strain>
    </source>
</reference>
<proteinExistence type="predicted"/>
<protein>
    <submittedName>
        <fullName evidence="1">Uncharacterized protein</fullName>
    </submittedName>
</protein>
<organism evidence="1 2">
    <name type="scientific">Armillaria solidipes</name>
    <dbReference type="NCBI Taxonomy" id="1076256"/>
    <lineage>
        <taxon>Eukaryota</taxon>
        <taxon>Fungi</taxon>
        <taxon>Dikarya</taxon>
        <taxon>Basidiomycota</taxon>
        <taxon>Agaricomycotina</taxon>
        <taxon>Agaricomycetes</taxon>
        <taxon>Agaricomycetidae</taxon>
        <taxon>Agaricales</taxon>
        <taxon>Marasmiineae</taxon>
        <taxon>Physalacriaceae</taxon>
        <taxon>Armillaria</taxon>
    </lineage>
</organism>
<accession>A0A2H3BIA5</accession>
<evidence type="ECO:0000313" key="2">
    <source>
        <dbReference type="Proteomes" id="UP000218334"/>
    </source>
</evidence>
<dbReference type="Proteomes" id="UP000218334">
    <property type="component" value="Unassembled WGS sequence"/>
</dbReference>
<dbReference type="AlphaFoldDB" id="A0A2H3BIA5"/>
<gene>
    <name evidence="1" type="ORF">ARMSODRAFT_979734</name>
</gene>
<evidence type="ECO:0000313" key="1">
    <source>
        <dbReference type="EMBL" id="PBK63583.1"/>
    </source>
</evidence>
<dbReference type="EMBL" id="KZ293457">
    <property type="protein sequence ID" value="PBK63583.1"/>
    <property type="molecule type" value="Genomic_DNA"/>
</dbReference>
<name>A0A2H3BIA5_9AGAR</name>
<sequence>MNDCAADQGDDIEPRAKTWRDFLNDPDPFLHELAREMRDTPANVHACRKYYSRHQETLQEKARMQAHICREQIAKLPEQEQGSVHERACLTQARYHASKRKKLTNKEWNLKGKRN</sequence>
<keyword evidence="2" id="KW-1185">Reference proteome</keyword>